<dbReference type="PROSITE" id="PS51257">
    <property type="entry name" value="PROKAR_LIPOPROTEIN"/>
    <property type="match status" value="1"/>
</dbReference>
<feature type="signal peptide" evidence="5">
    <location>
        <begin position="1"/>
        <end position="21"/>
    </location>
</feature>
<dbReference type="SUPFAM" id="SSF48208">
    <property type="entry name" value="Six-hairpin glycosidases"/>
    <property type="match status" value="1"/>
</dbReference>
<dbReference type="PANTHER" id="PTHR36845">
    <property type="entry name" value="HYDROLASE, PUTATIVE (AFU_ORTHOLOGUE AFUA_7G05090)-RELATED"/>
    <property type="match status" value="1"/>
</dbReference>
<dbReference type="InterPro" id="IPR052369">
    <property type="entry name" value="UG_Glycosaminoglycan_Hydrolase"/>
</dbReference>
<feature type="binding site" evidence="4">
    <location>
        <position position="250"/>
    </location>
    <ligand>
        <name>substrate</name>
    </ligand>
</feature>
<evidence type="ECO:0000256" key="3">
    <source>
        <dbReference type="PIRSR" id="PIRSR610905-1"/>
    </source>
</evidence>
<name>A0A5C7FKB5_9BACT</name>
<accession>A0A5C7FKB5</accession>
<feature type="chain" id="PRO_5023147534" evidence="5">
    <location>
        <begin position="22"/>
        <end position="398"/>
    </location>
</feature>
<feature type="binding site" evidence="4">
    <location>
        <position position="238"/>
    </location>
    <ligand>
        <name>substrate</name>
    </ligand>
</feature>
<evidence type="ECO:0000256" key="2">
    <source>
        <dbReference type="ARBA" id="ARBA00038358"/>
    </source>
</evidence>
<dbReference type="GO" id="GO:0000272">
    <property type="term" value="P:polysaccharide catabolic process"/>
    <property type="evidence" value="ECO:0007669"/>
    <property type="project" value="TreeGrafter"/>
</dbReference>
<feature type="binding site" evidence="4">
    <location>
        <position position="254"/>
    </location>
    <ligand>
        <name>substrate</name>
    </ligand>
</feature>
<keyword evidence="5" id="KW-0732">Signal</keyword>
<dbReference type="RefSeq" id="WP_147928810.1">
    <property type="nucleotide sequence ID" value="NZ_VOXD01000001.1"/>
</dbReference>
<feature type="active site" description="Nucleophile" evidence="3">
    <location>
        <position position="118"/>
    </location>
</feature>
<dbReference type="OrthoDB" id="428577at2"/>
<dbReference type="PANTHER" id="PTHR36845:SF1">
    <property type="entry name" value="HYDROLASE, PUTATIVE (AFU_ORTHOLOGUE AFUA_7G05090)-RELATED"/>
    <property type="match status" value="1"/>
</dbReference>
<dbReference type="GO" id="GO:0052757">
    <property type="term" value="F:chondroitin hydrolase activity"/>
    <property type="evidence" value="ECO:0007669"/>
    <property type="project" value="TreeGrafter"/>
</dbReference>
<evidence type="ECO:0000313" key="7">
    <source>
        <dbReference type="Proteomes" id="UP000321907"/>
    </source>
</evidence>
<protein>
    <submittedName>
        <fullName evidence="6">Glucuronyl hydrolase</fullName>
    </submittedName>
</protein>
<organism evidence="6 7">
    <name type="scientific">Neolewinella aurantiaca</name>
    <dbReference type="NCBI Taxonomy" id="2602767"/>
    <lineage>
        <taxon>Bacteria</taxon>
        <taxon>Pseudomonadati</taxon>
        <taxon>Bacteroidota</taxon>
        <taxon>Saprospiria</taxon>
        <taxon>Saprospirales</taxon>
        <taxon>Lewinellaceae</taxon>
        <taxon>Neolewinella</taxon>
    </lineage>
</organism>
<dbReference type="InterPro" id="IPR012341">
    <property type="entry name" value="6hp_glycosidase-like_sf"/>
</dbReference>
<keyword evidence="1 6" id="KW-0378">Hydrolase</keyword>
<evidence type="ECO:0000256" key="1">
    <source>
        <dbReference type="ARBA" id="ARBA00022801"/>
    </source>
</evidence>
<evidence type="ECO:0000256" key="4">
    <source>
        <dbReference type="PIRSR" id="PIRSR610905-2"/>
    </source>
</evidence>
<dbReference type="InterPro" id="IPR008928">
    <property type="entry name" value="6-hairpin_glycosidase_sf"/>
</dbReference>
<feature type="binding site" evidence="4">
    <location>
        <position position="364"/>
    </location>
    <ligand>
        <name>substrate</name>
    </ligand>
</feature>
<feature type="binding site" evidence="4">
    <location>
        <position position="178"/>
    </location>
    <ligand>
        <name>substrate</name>
    </ligand>
</feature>
<reference evidence="6 7" key="1">
    <citation type="submission" date="2019-08" db="EMBL/GenBank/DDBJ databases">
        <title>Lewinella sp. strain SSH13 Genome sequencing and assembly.</title>
        <authorList>
            <person name="Kim I."/>
        </authorList>
    </citation>
    <scope>NUCLEOTIDE SEQUENCE [LARGE SCALE GENOMIC DNA]</scope>
    <source>
        <strain evidence="6 7">SSH13</strain>
    </source>
</reference>
<evidence type="ECO:0000313" key="6">
    <source>
        <dbReference type="EMBL" id="TXF91769.1"/>
    </source>
</evidence>
<dbReference type="Pfam" id="PF07470">
    <property type="entry name" value="Glyco_hydro_88"/>
    <property type="match status" value="1"/>
</dbReference>
<sequence>MKLIPWLGLLLLLVGCGPANPISKQMEKPKSTEERLNELANKSVAYLEHVPVQAAGFPRAGTPEGAVEKTTSRSWTSGFYPGMLWQLYRHSKDERLLAAARQWTSLEEKEKHDTHTHDLGFKIFCSFGEGLEVEPSEPYRQVIVEASETLIKRYNPTVGAIRSWDFNADVWEFPVIIDNMMNLEMLFAATRISGDSSFAKVARQHALTTLEHHFRPNYSSYHVIDYDTLTGEVRNRHTHQGKAHESAWARGQAWALYGFAMCYEETGEPVFLEQARNIAEFFFNHPNLPADNIPFWDFDATGPDAPRDVSAATIAASALLALYNSDPGQRDKYLAWVDPIMDSLLLPEYQSDVAPFLLDHSTGSKPGNSEVDVPIIYADYYYIEALLRLKDIEQTLTR</sequence>
<dbReference type="EMBL" id="VOXD01000001">
    <property type="protein sequence ID" value="TXF91769.1"/>
    <property type="molecule type" value="Genomic_DNA"/>
</dbReference>
<feature type="active site" description="Proton donor" evidence="3">
    <location>
        <position position="178"/>
    </location>
</feature>
<comment type="similarity">
    <text evidence="2">Belongs to the glycosyl hydrolase 88 family.</text>
</comment>
<dbReference type="AlphaFoldDB" id="A0A5C7FKB5"/>
<dbReference type="Gene3D" id="1.50.10.10">
    <property type="match status" value="1"/>
</dbReference>
<evidence type="ECO:0000256" key="5">
    <source>
        <dbReference type="SAM" id="SignalP"/>
    </source>
</evidence>
<gene>
    <name evidence="6" type="ORF">FUA23_00865</name>
</gene>
<dbReference type="Proteomes" id="UP000321907">
    <property type="component" value="Unassembled WGS sequence"/>
</dbReference>
<proteinExistence type="inferred from homology"/>
<comment type="caution">
    <text evidence="6">The sequence shown here is derived from an EMBL/GenBank/DDBJ whole genome shotgun (WGS) entry which is preliminary data.</text>
</comment>
<keyword evidence="7" id="KW-1185">Reference proteome</keyword>
<dbReference type="InterPro" id="IPR010905">
    <property type="entry name" value="Glyco_hydro_88"/>
</dbReference>
<feature type="binding site" evidence="4">
    <location>
        <position position="118"/>
    </location>
    <ligand>
        <name>substrate</name>
    </ligand>
</feature>